<dbReference type="EMBL" id="JH173926">
    <property type="protein sequence ID" value="EHB17943.1"/>
    <property type="molecule type" value="Genomic_DNA"/>
</dbReference>
<dbReference type="GO" id="GO:0005886">
    <property type="term" value="C:plasma membrane"/>
    <property type="evidence" value="ECO:0007669"/>
    <property type="project" value="UniProtKB-SubCell"/>
</dbReference>
<evidence type="ECO:0000256" key="8">
    <source>
        <dbReference type="ARBA" id="ARBA00023170"/>
    </source>
</evidence>
<dbReference type="AlphaFoldDB" id="G5C8T2"/>
<comment type="similarity">
    <text evidence="2">Belongs to the G-protein coupled receptor 1 family.</text>
</comment>
<dbReference type="Proteomes" id="UP000006813">
    <property type="component" value="Unassembled WGS sequence"/>
</dbReference>
<evidence type="ECO:0000256" key="5">
    <source>
        <dbReference type="ARBA" id="ARBA00022989"/>
    </source>
</evidence>
<keyword evidence="3" id="KW-1003">Cell membrane</keyword>
<protein>
    <submittedName>
        <fullName evidence="11">Olfactory receptor 7A17</fullName>
    </submittedName>
</protein>
<evidence type="ECO:0000256" key="9">
    <source>
        <dbReference type="ARBA" id="ARBA00023224"/>
    </source>
</evidence>
<name>G5C8T2_HETGA</name>
<dbReference type="Gene3D" id="1.20.1070.10">
    <property type="entry name" value="Rhodopsin 7-helix transmembrane proteins"/>
    <property type="match status" value="1"/>
</dbReference>
<evidence type="ECO:0000256" key="6">
    <source>
        <dbReference type="ARBA" id="ARBA00023040"/>
    </source>
</evidence>
<keyword evidence="7 10" id="KW-0472">Membrane</keyword>
<feature type="transmembrane region" description="Helical" evidence="10">
    <location>
        <begin position="63"/>
        <end position="83"/>
    </location>
</feature>
<keyword evidence="6" id="KW-0297">G-protein coupled receptor</keyword>
<evidence type="ECO:0000256" key="7">
    <source>
        <dbReference type="ARBA" id="ARBA00023136"/>
    </source>
</evidence>
<evidence type="ECO:0000256" key="2">
    <source>
        <dbReference type="ARBA" id="ARBA00010663"/>
    </source>
</evidence>
<dbReference type="Gene3D" id="1.10.1220.70">
    <property type="match status" value="1"/>
</dbReference>
<feature type="transmembrane region" description="Helical" evidence="10">
    <location>
        <begin position="141"/>
        <end position="163"/>
    </location>
</feature>
<evidence type="ECO:0000256" key="1">
    <source>
        <dbReference type="ARBA" id="ARBA00004651"/>
    </source>
</evidence>
<evidence type="ECO:0000313" key="11">
    <source>
        <dbReference type="EMBL" id="EHB17943.1"/>
    </source>
</evidence>
<dbReference type="STRING" id="10181.G5C8T2"/>
<dbReference type="SUPFAM" id="SSF81321">
    <property type="entry name" value="Family A G protein-coupled receptor-like"/>
    <property type="match status" value="2"/>
</dbReference>
<evidence type="ECO:0000256" key="3">
    <source>
        <dbReference type="ARBA" id="ARBA00022475"/>
    </source>
</evidence>
<dbReference type="InParanoid" id="G5C8T2"/>
<keyword evidence="9" id="KW-0807">Transducer</keyword>
<evidence type="ECO:0000313" key="12">
    <source>
        <dbReference type="Proteomes" id="UP000006813"/>
    </source>
</evidence>
<accession>G5C8T2</accession>
<keyword evidence="8 11" id="KW-0675">Receptor</keyword>
<organism evidence="11 12">
    <name type="scientific">Heterocephalus glaber</name>
    <name type="common">Naked mole rat</name>
    <dbReference type="NCBI Taxonomy" id="10181"/>
    <lineage>
        <taxon>Eukaryota</taxon>
        <taxon>Metazoa</taxon>
        <taxon>Chordata</taxon>
        <taxon>Craniata</taxon>
        <taxon>Vertebrata</taxon>
        <taxon>Euteleostomi</taxon>
        <taxon>Mammalia</taxon>
        <taxon>Eutheria</taxon>
        <taxon>Euarchontoglires</taxon>
        <taxon>Glires</taxon>
        <taxon>Rodentia</taxon>
        <taxon>Hystricomorpha</taxon>
        <taxon>Bathyergidae</taxon>
        <taxon>Heterocephalus</taxon>
    </lineage>
</organism>
<evidence type="ECO:0000256" key="4">
    <source>
        <dbReference type="ARBA" id="ARBA00022692"/>
    </source>
</evidence>
<keyword evidence="4 10" id="KW-0812">Transmembrane</keyword>
<gene>
    <name evidence="11" type="ORF">GW7_17293</name>
</gene>
<evidence type="ECO:0000256" key="10">
    <source>
        <dbReference type="SAM" id="Phobius"/>
    </source>
</evidence>
<keyword evidence="5 10" id="KW-1133">Transmembrane helix</keyword>
<reference evidence="11 12" key="1">
    <citation type="journal article" date="2011" name="Nature">
        <title>Genome sequencing reveals insights into physiology and longevity of the naked mole rat.</title>
        <authorList>
            <person name="Kim E.B."/>
            <person name="Fang X."/>
            <person name="Fushan A.A."/>
            <person name="Huang Z."/>
            <person name="Lobanov A.V."/>
            <person name="Han L."/>
            <person name="Marino S.M."/>
            <person name="Sun X."/>
            <person name="Turanov A.A."/>
            <person name="Yang P."/>
            <person name="Yim S.H."/>
            <person name="Zhao X."/>
            <person name="Kasaikina M.V."/>
            <person name="Stoletzki N."/>
            <person name="Peng C."/>
            <person name="Polak P."/>
            <person name="Xiong Z."/>
            <person name="Kiezun A."/>
            <person name="Zhu Y."/>
            <person name="Chen Y."/>
            <person name="Kryukov G.V."/>
            <person name="Zhang Q."/>
            <person name="Peshkin L."/>
            <person name="Yang L."/>
            <person name="Bronson R.T."/>
            <person name="Buffenstein R."/>
            <person name="Wang B."/>
            <person name="Han C."/>
            <person name="Li Q."/>
            <person name="Chen L."/>
            <person name="Zhao W."/>
            <person name="Sunyaev S.R."/>
            <person name="Park T.J."/>
            <person name="Zhang G."/>
            <person name="Wang J."/>
            <person name="Gladyshev V.N."/>
        </authorList>
    </citation>
    <scope>NUCLEOTIDE SEQUENCE [LARGE SCALE GENOMIC DNA]</scope>
</reference>
<dbReference type="GO" id="GO:0004930">
    <property type="term" value="F:G protein-coupled receptor activity"/>
    <property type="evidence" value="ECO:0007669"/>
    <property type="project" value="UniProtKB-KW"/>
</dbReference>
<dbReference type="FunFam" id="1.10.1220.70:FF:000001">
    <property type="entry name" value="Olfactory receptor"/>
    <property type="match status" value="1"/>
</dbReference>
<sequence>MQRVLRMMMDEEFSRSTVSLSSGVTCILVAMMEGNKVHNFSHVDCEPVVYESMLTEHLVLRNLLIILAVISDSHVHIPTYFFLSNRSFTDTCFISNMVSKMIVDILTQSRVTSYVDCLTQTSLFSCMDDMLLVMMAHDRNVAVASVMYTAVTPMLNPFIYSLWKRDMKSALQSLHRRTV</sequence>
<comment type="subcellular location">
    <subcellularLocation>
        <location evidence="1">Cell membrane</location>
        <topology evidence="1">Multi-pass membrane protein</topology>
    </subcellularLocation>
</comment>
<dbReference type="PANTHER" id="PTHR48001">
    <property type="entry name" value="OLFACTORY RECEPTOR"/>
    <property type="match status" value="1"/>
</dbReference>
<proteinExistence type="inferred from homology"/>